<dbReference type="PROSITE" id="PS00560">
    <property type="entry name" value="CARBOXYPEPT_SER_HIS"/>
    <property type="match status" value="1"/>
</dbReference>
<keyword evidence="2" id="KW-0121">Carboxypeptidase</keyword>
<name>A0ABU6VEK7_9FABA</name>
<dbReference type="Pfam" id="PF00450">
    <property type="entry name" value="Peptidase_S10"/>
    <property type="match status" value="2"/>
</dbReference>
<keyword evidence="3" id="KW-0645">Protease</keyword>
<evidence type="ECO:0000256" key="1">
    <source>
        <dbReference type="ARBA" id="ARBA00009431"/>
    </source>
</evidence>
<protein>
    <submittedName>
        <fullName evidence="7">Serine carboxypeptidase-like 45</fullName>
    </submittedName>
</protein>
<keyword evidence="8" id="KW-1185">Reference proteome</keyword>
<keyword evidence="5" id="KW-0325">Glycoprotein</keyword>
<gene>
    <name evidence="7" type="primary">SCPL45_4</name>
    <name evidence="7" type="ORF">PIB30_033785</name>
</gene>
<evidence type="ECO:0000256" key="2">
    <source>
        <dbReference type="ARBA" id="ARBA00022645"/>
    </source>
</evidence>
<comment type="similarity">
    <text evidence="1">Belongs to the peptidase S10 family.</text>
</comment>
<comment type="caution">
    <text evidence="7">The sequence shown here is derived from an EMBL/GenBank/DDBJ whole genome shotgun (WGS) entry which is preliminary data.</text>
</comment>
<evidence type="ECO:0000313" key="8">
    <source>
        <dbReference type="Proteomes" id="UP001341840"/>
    </source>
</evidence>
<organism evidence="7 8">
    <name type="scientific">Stylosanthes scabra</name>
    <dbReference type="NCBI Taxonomy" id="79078"/>
    <lineage>
        <taxon>Eukaryota</taxon>
        <taxon>Viridiplantae</taxon>
        <taxon>Streptophyta</taxon>
        <taxon>Embryophyta</taxon>
        <taxon>Tracheophyta</taxon>
        <taxon>Spermatophyta</taxon>
        <taxon>Magnoliopsida</taxon>
        <taxon>eudicotyledons</taxon>
        <taxon>Gunneridae</taxon>
        <taxon>Pentapetalae</taxon>
        <taxon>rosids</taxon>
        <taxon>fabids</taxon>
        <taxon>Fabales</taxon>
        <taxon>Fabaceae</taxon>
        <taxon>Papilionoideae</taxon>
        <taxon>50 kb inversion clade</taxon>
        <taxon>dalbergioids sensu lato</taxon>
        <taxon>Dalbergieae</taxon>
        <taxon>Pterocarpus clade</taxon>
        <taxon>Stylosanthes</taxon>
    </lineage>
</organism>
<evidence type="ECO:0000256" key="5">
    <source>
        <dbReference type="ARBA" id="ARBA00023180"/>
    </source>
</evidence>
<dbReference type="Gene3D" id="3.40.50.1820">
    <property type="entry name" value="alpha/beta hydrolase"/>
    <property type="match status" value="2"/>
</dbReference>
<dbReference type="Gene3D" id="3.40.50.12670">
    <property type="match status" value="1"/>
</dbReference>
<feature type="chain" id="PRO_5045727959" evidence="6">
    <location>
        <begin position="23"/>
        <end position="394"/>
    </location>
</feature>
<feature type="signal peptide" evidence="6">
    <location>
        <begin position="1"/>
        <end position="22"/>
    </location>
</feature>
<sequence length="394" mass="44123">MAVLLLQFSFAMEIFCLSSSHADRISHLPGQPHVAFQQFSGYVTVDHKKHKALFYYFVESEADPTSKPLVLWLNGGPGCSSLGVGAFSENGPFRPDGEALVQNEYSWNKVANMLYLETPVGVGFSYAKGSSSYTTVNDETTGHYVPQLAKLMIEINKKEKIFNLRGIALGNPVLEYATDFNSRAEFFWSHGLISDSTYEMFTKDCNYSRYVSEYYRDSVSPICSKVMSQVSKETSKFVDKYDVTLDVCISSVLSQSKVICPQTQQANETIDVCVDDKVTNYLNRRDVQQVLHAKLIGVRKWDVCSNGDQDSVIPLTGSRTLVQKLSKQLGLNTTVPYRVWFEGQQVGGWTQVYGNILSFATIRGASHEAPFSQPERSLVLFKSFLEGNPLPEIF</sequence>
<proteinExistence type="inferred from homology"/>
<accession>A0ABU6VEK7</accession>
<evidence type="ECO:0000256" key="3">
    <source>
        <dbReference type="ARBA" id="ARBA00022670"/>
    </source>
</evidence>
<evidence type="ECO:0000313" key="7">
    <source>
        <dbReference type="EMBL" id="MED6170726.1"/>
    </source>
</evidence>
<keyword evidence="4" id="KW-0378">Hydrolase</keyword>
<dbReference type="InterPro" id="IPR033124">
    <property type="entry name" value="Ser_caboxypep_his_AS"/>
</dbReference>
<dbReference type="PRINTS" id="PR00724">
    <property type="entry name" value="CRBOXYPTASEC"/>
</dbReference>
<dbReference type="EMBL" id="JASCZI010151189">
    <property type="protein sequence ID" value="MED6170726.1"/>
    <property type="molecule type" value="Genomic_DNA"/>
</dbReference>
<dbReference type="PANTHER" id="PTHR11802:SF123">
    <property type="entry name" value="CARBOXYPEPTIDASE"/>
    <property type="match status" value="1"/>
</dbReference>
<dbReference type="Proteomes" id="UP001341840">
    <property type="component" value="Unassembled WGS sequence"/>
</dbReference>
<dbReference type="Gene3D" id="6.10.250.940">
    <property type="match status" value="1"/>
</dbReference>
<dbReference type="InterPro" id="IPR001563">
    <property type="entry name" value="Peptidase_S10"/>
</dbReference>
<reference evidence="7 8" key="1">
    <citation type="journal article" date="2023" name="Plants (Basel)">
        <title>Bridging the Gap: Combining Genomics and Transcriptomics Approaches to Understand Stylosanthes scabra, an Orphan Legume from the Brazilian Caatinga.</title>
        <authorList>
            <person name="Ferreira-Neto J.R.C."/>
            <person name="da Silva M.D."/>
            <person name="Binneck E."/>
            <person name="de Melo N.F."/>
            <person name="da Silva R.H."/>
            <person name="de Melo A.L.T.M."/>
            <person name="Pandolfi V."/>
            <person name="Bustamante F.O."/>
            <person name="Brasileiro-Vidal A.C."/>
            <person name="Benko-Iseppon A.M."/>
        </authorList>
    </citation>
    <scope>NUCLEOTIDE SEQUENCE [LARGE SCALE GENOMIC DNA]</scope>
    <source>
        <tissue evidence="7">Leaves</tissue>
    </source>
</reference>
<dbReference type="SUPFAM" id="SSF53474">
    <property type="entry name" value="alpha/beta-Hydrolases"/>
    <property type="match status" value="1"/>
</dbReference>
<dbReference type="InterPro" id="IPR029058">
    <property type="entry name" value="AB_hydrolase_fold"/>
</dbReference>
<evidence type="ECO:0000256" key="6">
    <source>
        <dbReference type="SAM" id="SignalP"/>
    </source>
</evidence>
<evidence type="ECO:0000256" key="4">
    <source>
        <dbReference type="ARBA" id="ARBA00022801"/>
    </source>
</evidence>
<dbReference type="PANTHER" id="PTHR11802">
    <property type="entry name" value="SERINE PROTEASE FAMILY S10 SERINE CARBOXYPEPTIDASE"/>
    <property type="match status" value="1"/>
</dbReference>
<keyword evidence="6" id="KW-0732">Signal</keyword>